<evidence type="ECO:0000313" key="2">
    <source>
        <dbReference type="Proteomes" id="UP000317093"/>
    </source>
</evidence>
<dbReference type="KEGG" id="knv:Pan216_03950"/>
<accession>A0A518AXW0</accession>
<dbReference type="AlphaFoldDB" id="A0A518AXW0"/>
<proteinExistence type="predicted"/>
<name>A0A518AXW0_9BACT</name>
<dbReference type="RefSeq" id="WP_145254040.1">
    <property type="nucleotide sequence ID" value="NZ_CP036279.1"/>
</dbReference>
<dbReference type="Proteomes" id="UP000317093">
    <property type="component" value="Chromosome"/>
</dbReference>
<evidence type="ECO:0000313" key="1">
    <source>
        <dbReference type="EMBL" id="QDU59565.1"/>
    </source>
</evidence>
<gene>
    <name evidence="1" type="ORF">Pan216_03950</name>
</gene>
<sequence length="102" mass="12530">MSWDRKENGRKYYYRNRRDENGRAVKEYVGQGRRAVQAEREDQEARLQRLQVKQQWQTIFDELDDVNRPVKELVAINTLLMRAVLIVNGFYLHRGHEWRRRR</sequence>
<dbReference type="EMBL" id="CP036279">
    <property type="protein sequence ID" value="QDU59565.1"/>
    <property type="molecule type" value="Genomic_DNA"/>
</dbReference>
<protein>
    <submittedName>
        <fullName evidence="1">Uncharacterized protein</fullName>
    </submittedName>
</protein>
<reference evidence="1 2" key="1">
    <citation type="submission" date="2019-02" db="EMBL/GenBank/DDBJ databases">
        <title>Deep-cultivation of Planctomycetes and their phenomic and genomic characterization uncovers novel biology.</title>
        <authorList>
            <person name="Wiegand S."/>
            <person name="Jogler M."/>
            <person name="Boedeker C."/>
            <person name="Pinto D."/>
            <person name="Vollmers J."/>
            <person name="Rivas-Marin E."/>
            <person name="Kohn T."/>
            <person name="Peeters S.H."/>
            <person name="Heuer A."/>
            <person name="Rast P."/>
            <person name="Oberbeckmann S."/>
            <person name="Bunk B."/>
            <person name="Jeske O."/>
            <person name="Meyerdierks A."/>
            <person name="Storesund J.E."/>
            <person name="Kallscheuer N."/>
            <person name="Luecker S."/>
            <person name="Lage O.M."/>
            <person name="Pohl T."/>
            <person name="Merkel B.J."/>
            <person name="Hornburger P."/>
            <person name="Mueller R.-W."/>
            <person name="Bruemmer F."/>
            <person name="Labrenz M."/>
            <person name="Spormann A.M."/>
            <person name="Op den Camp H."/>
            <person name="Overmann J."/>
            <person name="Amann R."/>
            <person name="Jetten M.S.M."/>
            <person name="Mascher T."/>
            <person name="Medema M.H."/>
            <person name="Devos D.P."/>
            <person name="Kaster A.-K."/>
            <person name="Ovreas L."/>
            <person name="Rohde M."/>
            <person name="Galperin M.Y."/>
            <person name="Jogler C."/>
        </authorList>
    </citation>
    <scope>NUCLEOTIDE SEQUENCE [LARGE SCALE GENOMIC DNA]</scope>
    <source>
        <strain evidence="1 2">Pan216</strain>
    </source>
</reference>
<dbReference type="OrthoDB" id="288021at2"/>
<organism evidence="1 2">
    <name type="scientific">Kolteria novifilia</name>
    <dbReference type="NCBI Taxonomy" id="2527975"/>
    <lineage>
        <taxon>Bacteria</taxon>
        <taxon>Pseudomonadati</taxon>
        <taxon>Planctomycetota</taxon>
        <taxon>Planctomycetia</taxon>
        <taxon>Kolteriales</taxon>
        <taxon>Kolteriaceae</taxon>
        <taxon>Kolteria</taxon>
    </lineage>
</organism>
<keyword evidence="2" id="KW-1185">Reference proteome</keyword>